<evidence type="ECO:0000313" key="3">
    <source>
        <dbReference type="EMBL" id="MED6112461.1"/>
    </source>
</evidence>
<evidence type="ECO:0000313" key="4">
    <source>
        <dbReference type="Proteomes" id="UP001341840"/>
    </source>
</evidence>
<dbReference type="EMBL" id="JASCZI010000568">
    <property type="protein sequence ID" value="MED6112461.1"/>
    <property type="molecule type" value="Genomic_DNA"/>
</dbReference>
<organism evidence="3 4">
    <name type="scientific">Stylosanthes scabra</name>
    <dbReference type="NCBI Taxonomy" id="79078"/>
    <lineage>
        <taxon>Eukaryota</taxon>
        <taxon>Viridiplantae</taxon>
        <taxon>Streptophyta</taxon>
        <taxon>Embryophyta</taxon>
        <taxon>Tracheophyta</taxon>
        <taxon>Spermatophyta</taxon>
        <taxon>Magnoliopsida</taxon>
        <taxon>eudicotyledons</taxon>
        <taxon>Gunneridae</taxon>
        <taxon>Pentapetalae</taxon>
        <taxon>rosids</taxon>
        <taxon>fabids</taxon>
        <taxon>Fabales</taxon>
        <taxon>Fabaceae</taxon>
        <taxon>Papilionoideae</taxon>
        <taxon>50 kb inversion clade</taxon>
        <taxon>dalbergioids sensu lato</taxon>
        <taxon>Dalbergieae</taxon>
        <taxon>Pterocarpus clade</taxon>
        <taxon>Stylosanthes</taxon>
    </lineage>
</organism>
<keyword evidence="4" id="KW-1185">Reference proteome</keyword>
<sequence length="137" mass="15320">MPCIIQTLLYLFALVRLPSVVLSGNILFQNQCLLHKNVISSMGIPLVSGSKKKTKMVMIVIHPAKKRNNPNLMEQRRARNDWAIMKVNSRFTATVTLCPADRISYGNISLGTVQPSGPHDHPKANTKRQIKTTTNIE</sequence>
<proteinExistence type="predicted"/>
<evidence type="ECO:0008006" key="5">
    <source>
        <dbReference type="Google" id="ProtNLM"/>
    </source>
</evidence>
<protein>
    <recommendedName>
        <fullName evidence="5">Secreted protein</fullName>
    </recommendedName>
</protein>
<gene>
    <name evidence="3" type="ORF">PIB30_061925</name>
</gene>
<name>A0ABU6QM02_9FABA</name>
<feature type="region of interest" description="Disordered" evidence="1">
    <location>
        <begin position="112"/>
        <end position="137"/>
    </location>
</feature>
<dbReference type="Proteomes" id="UP001341840">
    <property type="component" value="Unassembled WGS sequence"/>
</dbReference>
<feature type="signal peptide" evidence="2">
    <location>
        <begin position="1"/>
        <end position="23"/>
    </location>
</feature>
<feature type="chain" id="PRO_5045922332" description="Secreted protein" evidence="2">
    <location>
        <begin position="24"/>
        <end position="137"/>
    </location>
</feature>
<comment type="caution">
    <text evidence="3">The sequence shown here is derived from an EMBL/GenBank/DDBJ whole genome shotgun (WGS) entry which is preliminary data.</text>
</comment>
<accession>A0ABU6QM02</accession>
<evidence type="ECO:0000256" key="1">
    <source>
        <dbReference type="SAM" id="MobiDB-lite"/>
    </source>
</evidence>
<reference evidence="3 4" key="1">
    <citation type="journal article" date="2023" name="Plants (Basel)">
        <title>Bridging the Gap: Combining Genomics and Transcriptomics Approaches to Understand Stylosanthes scabra, an Orphan Legume from the Brazilian Caatinga.</title>
        <authorList>
            <person name="Ferreira-Neto J.R.C."/>
            <person name="da Silva M.D."/>
            <person name="Binneck E."/>
            <person name="de Melo N.F."/>
            <person name="da Silva R.H."/>
            <person name="de Melo A.L.T.M."/>
            <person name="Pandolfi V."/>
            <person name="Bustamante F.O."/>
            <person name="Brasileiro-Vidal A.C."/>
            <person name="Benko-Iseppon A.M."/>
        </authorList>
    </citation>
    <scope>NUCLEOTIDE SEQUENCE [LARGE SCALE GENOMIC DNA]</scope>
    <source>
        <tissue evidence="3">Leaves</tissue>
    </source>
</reference>
<evidence type="ECO:0000256" key="2">
    <source>
        <dbReference type="SAM" id="SignalP"/>
    </source>
</evidence>
<keyword evidence="2" id="KW-0732">Signal</keyword>